<accession>A0A4P6EUW2</accession>
<dbReference type="Pfam" id="PF07561">
    <property type="entry name" value="DUF1540"/>
    <property type="match status" value="1"/>
</dbReference>
<protein>
    <submittedName>
        <fullName evidence="2">DUF1540 domain-containing protein</fullName>
    </submittedName>
</protein>
<dbReference type="Proteomes" id="UP000293568">
    <property type="component" value="Chromosome"/>
</dbReference>
<sequence length="70" mass="7777">MPQGVSCSVSNCTFWKEGNACSADKISVDIDQHADQHFYEEFASDDLGLQHQDQALKSSATCCFTFKPKE</sequence>
<dbReference type="OrthoDB" id="1681234at2"/>
<proteinExistence type="predicted"/>
<evidence type="ECO:0000313" key="2">
    <source>
        <dbReference type="EMBL" id="QAY66285.1"/>
    </source>
</evidence>
<name>A0A4P6EUW2_9BACL</name>
<gene>
    <name evidence="2" type="ORF">ET464_07590</name>
</gene>
<dbReference type="KEGG" id="pprt:ET464_07590"/>
<dbReference type="InterPro" id="IPR011437">
    <property type="entry name" value="DUF1540"/>
</dbReference>
<dbReference type="EMBL" id="CP035492">
    <property type="protein sequence ID" value="QAY66285.1"/>
    <property type="molecule type" value="Genomic_DNA"/>
</dbReference>
<feature type="domain" description="DUF1540" evidence="1">
    <location>
        <begin position="5"/>
        <end position="66"/>
    </location>
</feature>
<dbReference type="AlphaFoldDB" id="A0A4P6EUW2"/>
<reference evidence="2 3" key="1">
    <citation type="submission" date="2019-01" db="EMBL/GenBank/DDBJ databases">
        <title>Genome sequencing of strain FW100M-2.</title>
        <authorList>
            <person name="Heo J."/>
            <person name="Kim S.-J."/>
            <person name="Kim J.-S."/>
            <person name="Hong S.-B."/>
            <person name="Kwon S.-W."/>
        </authorList>
    </citation>
    <scope>NUCLEOTIDE SEQUENCE [LARGE SCALE GENOMIC DNA]</scope>
    <source>
        <strain evidence="2 3">FW100M-2</strain>
    </source>
</reference>
<dbReference type="RefSeq" id="WP_129439713.1">
    <property type="nucleotide sequence ID" value="NZ_CP035492.1"/>
</dbReference>
<evidence type="ECO:0000313" key="3">
    <source>
        <dbReference type="Proteomes" id="UP000293568"/>
    </source>
</evidence>
<keyword evidence="3" id="KW-1185">Reference proteome</keyword>
<evidence type="ECO:0000259" key="1">
    <source>
        <dbReference type="Pfam" id="PF07561"/>
    </source>
</evidence>
<organism evidence="2 3">
    <name type="scientific">Paenibacillus protaetiae</name>
    <dbReference type="NCBI Taxonomy" id="2509456"/>
    <lineage>
        <taxon>Bacteria</taxon>
        <taxon>Bacillati</taxon>
        <taxon>Bacillota</taxon>
        <taxon>Bacilli</taxon>
        <taxon>Bacillales</taxon>
        <taxon>Paenibacillaceae</taxon>
        <taxon>Paenibacillus</taxon>
    </lineage>
</organism>